<keyword evidence="4" id="KW-0804">Transcription</keyword>
<dbReference type="NCBIfam" id="TIGR02937">
    <property type="entry name" value="sigma70-ECF"/>
    <property type="match status" value="1"/>
</dbReference>
<dbReference type="InterPro" id="IPR013249">
    <property type="entry name" value="RNA_pol_sigma70_r4_t2"/>
</dbReference>
<dbReference type="InterPro" id="IPR014284">
    <property type="entry name" value="RNA_pol_sigma-70_dom"/>
</dbReference>
<evidence type="ECO:0000256" key="2">
    <source>
        <dbReference type="ARBA" id="ARBA00023015"/>
    </source>
</evidence>
<gene>
    <name evidence="7" type="ORF">ACFQ0E_15695</name>
</gene>
<accession>A0ABW2YFX2</accession>
<dbReference type="Pfam" id="PF04542">
    <property type="entry name" value="Sigma70_r2"/>
    <property type="match status" value="1"/>
</dbReference>
<evidence type="ECO:0000313" key="8">
    <source>
        <dbReference type="Proteomes" id="UP001597110"/>
    </source>
</evidence>
<protein>
    <submittedName>
        <fullName evidence="7">RNA polymerase sigma factor</fullName>
    </submittedName>
</protein>
<evidence type="ECO:0000259" key="6">
    <source>
        <dbReference type="Pfam" id="PF08281"/>
    </source>
</evidence>
<keyword evidence="8" id="KW-1185">Reference proteome</keyword>
<dbReference type="InterPro" id="IPR039425">
    <property type="entry name" value="RNA_pol_sigma-70-like"/>
</dbReference>
<dbReference type="Gene3D" id="1.10.10.10">
    <property type="entry name" value="Winged helix-like DNA-binding domain superfamily/Winged helix DNA-binding domain"/>
    <property type="match status" value="1"/>
</dbReference>
<organism evidence="7 8">
    <name type="scientific">Lysobacter brunescens</name>
    <dbReference type="NCBI Taxonomy" id="262323"/>
    <lineage>
        <taxon>Bacteria</taxon>
        <taxon>Pseudomonadati</taxon>
        <taxon>Pseudomonadota</taxon>
        <taxon>Gammaproteobacteria</taxon>
        <taxon>Lysobacterales</taxon>
        <taxon>Lysobacteraceae</taxon>
        <taxon>Lysobacter</taxon>
    </lineage>
</organism>
<dbReference type="PANTHER" id="PTHR43133">
    <property type="entry name" value="RNA POLYMERASE ECF-TYPE SIGMA FACTO"/>
    <property type="match status" value="1"/>
</dbReference>
<evidence type="ECO:0000256" key="1">
    <source>
        <dbReference type="ARBA" id="ARBA00010641"/>
    </source>
</evidence>
<reference evidence="8" key="1">
    <citation type="journal article" date="2019" name="Int. J. Syst. Evol. Microbiol.">
        <title>The Global Catalogue of Microorganisms (GCM) 10K type strain sequencing project: providing services to taxonomists for standard genome sequencing and annotation.</title>
        <authorList>
            <consortium name="The Broad Institute Genomics Platform"/>
            <consortium name="The Broad Institute Genome Sequencing Center for Infectious Disease"/>
            <person name="Wu L."/>
            <person name="Ma J."/>
        </authorList>
    </citation>
    <scope>NUCLEOTIDE SEQUENCE [LARGE SCALE GENOMIC DNA]</scope>
    <source>
        <strain evidence="8">CCUG 55585</strain>
    </source>
</reference>
<evidence type="ECO:0000259" key="5">
    <source>
        <dbReference type="Pfam" id="PF04542"/>
    </source>
</evidence>
<dbReference type="PANTHER" id="PTHR43133:SF51">
    <property type="entry name" value="RNA POLYMERASE SIGMA FACTOR"/>
    <property type="match status" value="1"/>
</dbReference>
<keyword evidence="2" id="KW-0805">Transcription regulation</keyword>
<feature type="domain" description="RNA polymerase sigma factor 70 region 4 type 2" evidence="6">
    <location>
        <begin position="117"/>
        <end position="168"/>
    </location>
</feature>
<sequence>MLMSKSDSELIAGFLAGDQSAFEALVRRHQSSIRQFLRRLTAGDHALADDIAQEVFVRLFTSLSTFRGEATLSTWLHTVAYRMFLRHVQSSDAIAFVSDEDFPDTASTAPSVVSDIMVEQMMKHLSLNERLMVTLSYSAGMSHSEIADATGAPLGTIKSHVNRAKRKLAKLLNMENPNA</sequence>
<name>A0ABW2YFX2_9GAMM</name>
<evidence type="ECO:0000256" key="4">
    <source>
        <dbReference type="ARBA" id="ARBA00023163"/>
    </source>
</evidence>
<dbReference type="InterPro" id="IPR013324">
    <property type="entry name" value="RNA_pol_sigma_r3/r4-like"/>
</dbReference>
<dbReference type="CDD" id="cd06171">
    <property type="entry name" value="Sigma70_r4"/>
    <property type="match status" value="1"/>
</dbReference>
<dbReference type="InterPro" id="IPR013325">
    <property type="entry name" value="RNA_pol_sigma_r2"/>
</dbReference>
<dbReference type="Pfam" id="PF08281">
    <property type="entry name" value="Sigma70_r4_2"/>
    <property type="match status" value="1"/>
</dbReference>
<keyword evidence="3" id="KW-0731">Sigma factor</keyword>
<dbReference type="Gene3D" id="1.10.1740.10">
    <property type="match status" value="1"/>
</dbReference>
<dbReference type="Proteomes" id="UP001597110">
    <property type="component" value="Unassembled WGS sequence"/>
</dbReference>
<dbReference type="SUPFAM" id="SSF88659">
    <property type="entry name" value="Sigma3 and sigma4 domains of RNA polymerase sigma factors"/>
    <property type="match status" value="1"/>
</dbReference>
<feature type="domain" description="RNA polymerase sigma-70 region 2" evidence="5">
    <location>
        <begin position="25"/>
        <end position="91"/>
    </location>
</feature>
<comment type="similarity">
    <text evidence="1">Belongs to the sigma-70 factor family. ECF subfamily.</text>
</comment>
<proteinExistence type="inferred from homology"/>
<evidence type="ECO:0000256" key="3">
    <source>
        <dbReference type="ARBA" id="ARBA00023082"/>
    </source>
</evidence>
<dbReference type="SUPFAM" id="SSF88946">
    <property type="entry name" value="Sigma2 domain of RNA polymerase sigma factors"/>
    <property type="match status" value="1"/>
</dbReference>
<comment type="caution">
    <text evidence="7">The sequence shown here is derived from an EMBL/GenBank/DDBJ whole genome shotgun (WGS) entry which is preliminary data.</text>
</comment>
<evidence type="ECO:0000313" key="7">
    <source>
        <dbReference type="EMBL" id="MFD0727038.1"/>
    </source>
</evidence>
<dbReference type="InterPro" id="IPR007627">
    <property type="entry name" value="RNA_pol_sigma70_r2"/>
</dbReference>
<dbReference type="InterPro" id="IPR036388">
    <property type="entry name" value="WH-like_DNA-bd_sf"/>
</dbReference>
<dbReference type="EMBL" id="JBHTIF010000004">
    <property type="protein sequence ID" value="MFD0727038.1"/>
    <property type="molecule type" value="Genomic_DNA"/>
</dbReference>